<dbReference type="Proteomes" id="UP001562425">
    <property type="component" value="Unassembled WGS sequence"/>
</dbReference>
<gene>
    <name evidence="2" type="ORF">pipiens_002860</name>
</gene>
<accession>A0ABD1D6T3</accession>
<feature type="chain" id="PRO_5044776990" evidence="1">
    <location>
        <begin position="24"/>
        <end position="175"/>
    </location>
</feature>
<organism evidence="2 3">
    <name type="scientific">Culex pipiens pipiens</name>
    <name type="common">Northern house mosquito</name>
    <dbReference type="NCBI Taxonomy" id="38569"/>
    <lineage>
        <taxon>Eukaryota</taxon>
        <taxon>Metazoa</taxon>
        <taxon>Ecdysozoa</taxon>
        <taxon>Arthropoda</taxon>
        <taxon>Hexapoda</taxon>
        <taxon>Insecta</taxon>
        <taxon>Pterygota</taxon>
        <taxon>Neoptera</taxon>
        <taxon>Endopterygota</taxon>
        <taxon>Diptera</taxon>
        <taxon>Nematocera</taxon>
        <taxon>Culicoidea</taxon>
        <taxon>Culicidae</taxon>
        <taxon>Culicinae</taxon>
        <taxon>Culicini</taxon>
        <taxon>Culex</taxon>
        <taxon>Culex</taxon>
    </lineage>
</organism>
<protein>
    <submittedName>
        <fullName evidence="2">Uncharacterized protein</fullName>
    </submittedName>
</protein>
<sequence>MSLHTAAFLGVLMLLVAVTFTGADQSRQSYDSLELEVNDRMRMVAETFHRFSPVFYVNTYLYDLRNLLSDVRPRYGPVVLRYNEQISSLLVVLATSAGAAQLTTRQSPDEALNQMAHDVMQDVAKKFHIASGIIELNRYLGDLANLLSDVRPKYGPMVLRYNEQLPAGIVAPMMG</sequence>
<proteinExistence type="predicted"/>
<evidence type="ECO:0000256" key="1">
    <source>
        <dbReference type="SAM" id="SignalP"/>
    </source>
</evidence>
<evidence type="ECO:0000313" key="3">
    <source>
        <dbReference type="Proteomes" id="UP001562425"/>
    </source>
</evidence>
<evidence type="ECO:0000313" key="2">
    <source>
        <dbReference type="EMBL" id="KAL1395350.1"/>
    </source>
</evidence>
<comment type="caution">
    <text evidence="2">The sequence shown here is derived from an EMBL/GenBank/DDBJ whole genome shotgun (WGS) entry which is preliminary data.</text>
</comment>
<keyword evidence="3" id="KW-1185">Reference proteome</keyword>
<dbReference type="EMBL" id="JBEHCU010007175">
    <property type="protein sequence ID" value="KAL1395350.1"/>
    <property type="molecule type" value="Genomic_DNA"/>
</dbReference>
<dbReference type="AlphaFoldDB" id="A0ABD1D6T3"/>
<name>A0ABD1D6T3_CULPP</name>
<feature type="signal peptide" evidence="1">
    <location>
        <begin position="1"/>
        <end position="23"/>
    </location>
</feature>
<reference evidence="2 3" key="1">
    <citation type="submission" date="2024-05" db="EMBL/GenBank/DDBJ databases">
        <title>Culex pipiens pipiens assembly and annotation.</title>
        <authorList>
            <person name="Alout H."/>
            <person name="Durand T."/>
        </authorList>
    </citation>
    <scope>NUCLEOTIDE SEQUENCE [LARGE SCALE GENOMIC DNA]</scope>
    <source>
        <strain evidence="2">HA-2024</strain>
        <tissue evidence="2">Whole body</tissue>
    </source>
</reference>
<keyword evidence="1" id="KW-0732">Signal</keyword>